<dbReference type="PANTHER" id="PTHR43737:SF1">
    <property type="entry name" value="DUF1501 DOMAIN-CONTAINING PROTEIN"/>
    <property type="match status" value="1"/>
</dbReference>
<dbReference type="AlphaFoldDB" id="A0A2R8BI31"/>
<dbReference type="InterPro" id="IPR019546">
    <property type="entry name" value="TAT_signal_bac_arc"/>
</dbReference>
<dbReference type="PANTHER" id="PTHR43737">
    <property type="entry name" value="BLL7424 PROTEIN"/>
    <property type="match status" value="1"/>
</dbReference>
<evidence type="ECO:0000313" key="3">
    <source>
        <dbReference type="Proteomes" id="UP000244880"/>
    </source>
</evidence>
<dbReference type="EMBL" id="OMOR01000001">
    <property type="protein sequence ID" value="SPH22681.1"/>
    <property type="molecule type" value="Genomic_DNA"/>
</dbReference>
<organism evidence="2 3">
    <name type="scientific">Ascidiaceihabitans donghaensis</name>
    <dbReference type="NCBI Taxonomy" id="1510460"/>
    <lineage>
        <taxon>Bacteria</taxon>
        <taxon>Pseudomonadati</taxon>
        <taxon>Pseudomonadota</taxon>
        <taxon>Alphaproteobacteria</taxon>
        <taxon>Rhodobacterales</taxon>
        <taxon>Paracoccaceae</taxon>
        <taxon>Ascidiaceihabitans</taxon>
    </lineage>
</organism>
<accession>A0A2R8BI31</accession>
<feature type="chain" id="PRO_5015322903" description="Twin-arginine translocation pathway signal" evidence="1">
    <location>
        <begin position="35"/>
        <end position="409"/>
    </location>
</feature>
<protein>
    <recommendedName>
        <fullName evidence="4">Twin-arginine translocation pathway signal</fullName>
    </recommendedName>
</protein>
<gene>
    <name evidence="2" type="ORF">ASD8599_03426</name>
</gene>
<evidence type="ECO:0000313" key="2">
    <source>
        <dbReference type="EMBL" id="SPH22681.1"/>
    </source>
</evidence>
<keyword evidence="3" id="KW-1185">Reference proteome</keyword>
<dbReference type="Proteomes" id="UP000244880">
    <property type="component" value="Unassembled WGS sequence"/>
</dbReference>
<proteinExistence type="predicted"/>
<feature type="signal peptide" evidence="1">
    <location>
        <begin position="1"/>
        <end position="34"/>
    </location>
</feature>
<dbReference type="PROSITE" id="PS51318">
    <property type="entry name" value="TAT"/>
    <property type="match status" value="1"/>
</dbReference>
<dbReference type="RefSeq" id="WP_422664755.1">
    <property type="nucleotide sequence ID" value="NZ_OMOR01000001.1"/>
</dbReference>
<keyword evidence="1" id="KW-0732">Signal</keyword>
<evidence type="ECO:0000256" key="1">
    <source>
        <dbReference type="SAM" id="SignalP"/>
    </source>
</evidence>
<sequence length="409" mass="43451">MMTDAVSRRTFLSRTGLIGCSLAASPLMTPISFAAAPWDTRLVVIILRGGLDGLDAVQPYGDPAYAALRPKALAGGPQNGGIDLDGYFALHPGMAGLMPLWTAGELGFVHAVSTPYRDKRSHFDGQDLLEAGTDTLAEGARDGWLNRMLQAVPGVQADTAYAIGRGDMQLLKGPAPVANWSPEADLTLSPQAERLMDLLMQDDPEMHAALAEAQMLSEGGGGGMAMADDGGEMMMAQMQQASKGASHRKIARFAGQRLRKDARVAAFSLNGWDTHQAQGRNLTRALERLSETILTLKDTLKGPVWKKTAVVVMTEFGRTARENGTGGTDHGTGGLMITAGGAVRGGRVLGHWPGLDSGALYENRDLMPTRDVRAHAAWVMRGLIGLDKSVLENSVFPGLDLGDDPGLLL</sequence>
<dbReference type="NCBIfam" id="TIGR01409">
    <property type="entry name" value="TAT_signal_seq"/>
    <property type="match status" value="1"/>
</dbReference>
<dbReference type="Pfam" id="PF07394">
    <property type="entry name" value="DUF1501"/>
    <property type="match status" value="1"/>
</dbReference>
<name>A0A2R8BI31_9RHOB</name>
<evidence type="ECO:0008006" key="4">
    <source>
        <dbReference type="Google" id="ProtNLM"/>
    </source>
</evidence>
<reference evidence="2 3" key="1">
    <citation type="submission" date="2018-03" db="EMBL/GenBank/DDBJ databases">
        <authorList>
            <person name="Keele B.F."/>
        </authorList>
    </citation>
    <scope>NUCLEOTIDE SEQUENCE [LARGE SCALE GENOMIC DNA]</scope>
    <source>
        <strain evidence="2 3">CECT 8599</strain>
    </source>
</reference>
<dbReference type="InterPro" id="IPR010869">
    <property type="entry name" value="DUF1501"/>
</dbReference>
<dbReference type="InterPro" id="IPR006311">
    <property type="entry name" value="TAT_signal"/>
</dbReference>